<dbReference type="InterPro" id="IPR006581">
    <property type="entry name" value="VPS10"/>
</dbReference>
<dbReference type="OrthoDB" id="443634at2759"/>
<evidence type="ECO:0000256" key="3">
    <source>
        <dbReference type="ARBA" id="ARBA00023136"/>
    </source>
</evidence>
<dbReference type="Gene3D" id="3.30.60.270">
    <property type="match status" value="1"/>
</dbReference>
<dbReference type="GO" id="GO:0006623">
    <property type="term" value="P:protein targeting to vacuole"/>
    <property type="evidence" value="ECO:0007669"/>
    <property type="project" value="TreeGrafter"/>
</dbReference>
<dbReference type="Pfam" id="PF15902">
    <property type="entry name" value="Sortilin-Vps10"/>
    <property type="match status" value="1"/>
</dbReference>
<dbReference type="InterPro" id="IPR050310">
    <property type="entry name" value="VPS10-sortilin"/>
</dbReference>
<evidence type="ECO:0000256" key="1">
    <source>
        <dbReference type="ARBA" id="ARBA00004370"/>
    </source>
</evidence>
<dbReference type="EMBL" id="KN824343">
    <property type="protein sequence ID" value="KIM23061.1"/>
    <property type="molecule type" value="Genomic_DNA"/>
</dbReference>
<evidence type="ECO:0000313" key="8">
    <source>
        <dbReference type="Proteomes" id="UP000054097"/>
    </source>
</evidence>
<dbReference type="Gene3D" id="2.10.70.80">
    <property type="match status" value="1"/>
</dbReference>
<evidence type="ECO:0000256" key="4">
    <source>
        <dbReference type="ARBA" id="ARBA00023180"/>
    </source>
</evidence>
<organism evidence="7 8">
    <name type="scientific">Serendipita vermifera MAFF 305830</name>
    <dbReference type="NCBI Taxonomy" id="933852"/>
    <lineage>
        <taxon>Eukaryota</taxon>
        <taxon>Fungi</taxon>
        <taxon>Dikarya</taxon>
        <taxon>Basidiomycota</taxon>
        <taxon>Agaricomycotina</taxon>
        <taxon>Agaricomycetes</taxon>
        <taxon>Sebacinales</taxon>
        <taxon>Serendipitaceae</taxon>
        <taxon>Serendipita</taxon>
    </lineage>
</organism>
<evidence type="ECO:0000259" key="6">
    <source>
        <dbReference type="SMART" id="SM00602"/>
    </source>
</evidence>
<dbReference type="GO" id="GO:0016020">
    <property type="term" value="C:membrane"/>
    <property type="evidence" value="ECO:0007669"/>
    <property type="project" value="UniProtKB-SubCell"/>
</dbReference>
<name>A0A0C3AUY5_SERVB</name>
<evidence type="ECO:0000313" key="7">
    <source>
        <dbReference type="EMBL" id="KIM23061.1"/>
    </source>
</evidence>
<reference evidence="7 8" key="1">
    <citation type="submission" date="2014-04" db="EMBL/GenBank/DDBJ databases">
        <authorList>
            <consortium name="DOE Joint Genome Institute"/>
            <person name="Kuo A."/>
            <person name="Zuccaro A."/>
            <person name="Kohler A."/>
            <person name="Nagy L.G."/>
            <person name="Floudas D."/>
            <person name="Copeland A."/>
            <person name="Barry K.W."/>
            <person name="Cichocki N."/>
            <person name="Veneault-Fourrey C."/>
            <person name="LaButti K."/>
            <person name="Lindquist E.A."/>
            <person name="Lipzen A."/>
            <person name="Lundell T."/>
            <person name="Morin E."/>
            <person name="Murat C."/>
            <person name="Sun H."/>
            <person name="Tunlid A."/>
            <person name="Henrissat B."/>
            <person name="Grigoriev I.V."/>
            <person name="Hibbett D.S."/>
            <person name="Martin F."/>
            <person name="Nordberg H.P."/>
            <person name="Cantor M.N."/>
            <person name="Hua S.X."/>
        </authorList>
    </citation>
    <scope>NUCLEOTIDE SEQUENCE [LARGE SCALE GENOMIC DNA]</scope>
    <source>
        <strain evidence="7 8">MAFF 305830</strain>
    </source>
</reference>
<dbReference type="PANTHER" id="PTHR12106:SF27">
    <property type="entry name" value="SORTILIN-RELATED RECEPTOR"/>
    <property type="match status" value="1"/>
</dbReference>
<proteinExistence type="predicted"/>
<feature type="chain" id="PRO_5002161375" description="VPS10 domain-containing protein" evidence="5">
    <location>
        <begin position="25"/>
        <end position="692"/>
    </location>
</feature>
<dbReference type="STRING" id="933852.A0A0C3AUY5"/>
<keyword evidence="8" id="KW-1185">Reference proteome</keyword>
<dbReference type="SUPFAM" id="SSF110296">
    <property type="entry name" value="Oligoxyloglucan reducing end-specific cellobiohydrolase"/>
    <property type="match status" value="1"/>
</dbReference>
<dbReference type="AlphaFoldDB" id="A0A0C3AUY5"/>
<protein>
    <recommendedName>
        <fullName evidence="6">VPS10 domain-containing protein</fullName>
    </recommendedName>
</protein>
<gene>
    <name evidence="7" type="ORF">M408DRAFT_28181</name>
</gene>
<keyword evidence="3" id="KW-0472">Membrane</keyword>
<dbReference type="Pfam" id="PF15901">
    <property type="entry name" value="Sortilin_C"/>
    <property type="match status" value="1"/>
</dbReference>
<dbReference type="SMART" id="SM00602">
    <property type="entry name" value="VPS10"/>
    <property type="match status" value="1"/>
</dbReference>
<dbReference type="Proteomes" id="UP000054097">
    <property type="component" value="Unassembled WGS sequence"/>
</dbReference>
<feature type="domain" description="VPS10" evidence="6">
    <location>
        <begin position="66"/>
        <end position="689"/>
    </location>
</feature>
<dbReference type="HOGENOM" id="CLU_000700_3_0_1"/>
<keyword evidence="2" id="KW-0677">Repeat</keyword>
<dbReference type="GO" id="GO:0005794">
    <property type="term" value="C:Golgi apparatus"/>
    <property type="evidence" value="ECO:0007669"/>
    <property type="project" value="TreeGrafter"/>
</dbReference>
<comment type="subcellular location">
    <subcellularLocation>
        <location evidence="1">Membrane</location>
    </subcellularLocation>
</comment>
<dbReference type="GO" id="GO:0006895">
    <property type="term" value="P:Golgi to endosome transport"/>
    <property type="evidence" value="ECO:0007669"/>
    <property type="project" value="TreeGrafter"/>
</dbReference>
<feature type="signal peptide" evidence="5">
    <location>
        <begin position="1"/>
        <end position="24"/>
    </location>
</feature>
<accession>A0A0C3AUY5</accession>
<sequence>MRALFNTALLFAGAPSLLDNFVRSICPNAATISFLGVQAREVGIPQTTISYFEQLPTKFRYLNSTTVFYFDSSTGAVYVSEDEAKSWLLVDSVPSGDAADFIEHPYDNRIAYILTRGIKHYTTRDRGRTWHSFEVPMPPIRDIDPLSFHANPEKAGYVLYQGTQCGTEADSCIKETFYTTDGFSTEPKRLLSRTVACLFAGDLDSEEHEDLIVCHHNSGSPSLGVLLASSDFFVDEIREIDFGAGSRANRGVLSFLRVNQFLTVNVVSDGGGFGPGMVVYVTTNAKQWKRAHFPSSAELKRIFFFNFMGDMSAALAIGIPSLHSWRYNGLFISDVNGTYYVESLKHIHLPNSGPLDFRSLRSPSVALANQVENVVEVENDWELEPKVRTVITYNDGASWNPLDPPPLDMHGRPWDCGHHRAQNCSLHLHLNPKAHNPPTPPGYILGVGSVSGTLLPYEECDTYLSRDAGKSWMQVRHGPHKYASGDSGNILVLVNDQQPTDHVRYSTDAGVSWQKLKLDVTIRVHLLTTAPGATSQQFMLIGTLPNTHENKRIAVVHIDFSPTQGGQCTEQDVEKWYAQGRETDCVMGQKQWFWRRKPERDCYMGTAFNERGADLGACLCTDADFGCDYNYVLQAGQCAPLQSDSIPESACLDNPNEEEYKVLSGYRLVPGNACKREEGNMKDAPVMKSCVE</sequence>
<dbReference type="GO" id="GO:0005829">
    <property type="term" value="C:cytosol"/>
    <property type="evidence" value="ECO:0007669"/>
    <property type="project" value="GOC"/>
</dbReference>
<dbReference type="GO" id="GO:0006896">
    <property type="term" value="P:Golgi to vacuole transport"/>
    <property type="evidence" value="ECO:0007669"/>
    <property type="project" value="TreeGrafter"/>
</dbReference>
<dbReference type="PANTHER" id="PTHR12106">
    <property type="entry name" value="SORTILIN RELATED"/>
    <property type="match status" value="1"/>
</dbReference>
<dbReference type="Gene3D" id="2.130.10.10">
    <property type="entry name" value="YVTN repeat-like/Quinoprotein amine dehydrogenase"/>
    <property type="match status" value="1"/>
</dbReference>
<reference evidence="8" key="2">
    <citation type="submission" date="2015-01" db="EMBL/GenBank/DDBJ databases">
        <title>Evolutionary Origins and Diversification of the Mycorrhizal Mutualists.</title>
        <authorList>
            <consortium name="DOE Joint Genome Institute"/>
            <consortium name="Mycorrhizal Genomics Consortium"/>
            <person name="Kohler A."/>
            <person name="Kuo A."/>
            <person name="Nagy L.G."/>
            <person name="Floudas D."/>
            <person name="Copeland A."/>
            <person name="Barry K.W."/>
            <person name="Cichocki N."/>
            <person name="Veneault-Fourrey C."/>
            <person name="LaButti K."/>
            <person name="Lindquist E.A."/>
            <person name="Lipzen A."/>
            <person name="Lundell T."/>
            <person name="Morin E."/>
            <person name="Murat C."/>
            <person name="Riley R."/>
            <person name="Ohm R."/>
            <person name="Sun H."/>
            <person name="Tunlid A."/>
            <person name="Henrissat B."/>
            <person name="Grigoriev I.V."/>
            <person name="Hibbett D.S."/>
            <person name="Martin F."/>
        </authorList>
    </citation>
    <scope>NUCLEOTIDE SEQUENCE [LARGE SCALE GENOMIC DNA]</scope>
    <source>
        <strain evidence="8">MAFF 305830</strain>
    </source>
</reference>
<feature type="non-terminal residue" evidence="7">
    <location>
        <position position="692"/>
    </location>
</feature>
<evidence type="ECO:0000256" key="5">
    <source>
        <dbReference type="SAM" id="SignalP"/>
    </source>
</evidence>
<keyword evidence="5" id="KW-0732">Signal</keyword>
<dbReference type="InterPro" id="IPR031778">
    <property type="entry name" value="Sortilin_N"/>
</dbReference>
<dbReference type="InterPro" id="IPR031777">
    <property type="entry name" value="Sortilin_C"/>
</dbReference>
<dbReference type="InterPro" id="IPR015943">
    <property type="entry name" value="WD40/YVTN_repeat-like_dom_sf"/>
</dbReference>
<keyword evidence="4" id="KW-0325">Glycoprotein</keyword>
<evidence type="ECO:0000256" key="2">
    <source>
        <dbReference type="ARBA" id="ARBA00022737"/>
    </source>
</evidence>